<sequence>MRIREVEDELPLFVAMFGLYGNPNVFLTEEMGNGAVEADKSGDYIDMDKDRTLYTIGLATRPSR</sequence>
<keyword evidence="2" id="KW-1185">Reference proteome</keyword>
<dbReference type="OrthoDB" id="541052at2759"/>
<proteinExistence type="predicted"/>
<organism evidence="1 2">
    <name type="scientific">Rhizopogon vinicolor AM-OR11-026</name>
    <dbReference type="NCBI Taxonomy" id="1314800"/>
    <lineage>
        <taxon>Eukaryota</taxon>
        <taxon>Fungi</taxon>
        <taxon>Dikarya</taxon>
        <taxon>Basidiomycota</taxon>
        <taxon>Agaricomycotina</taxon>
        <taxon>Agaricomycetes</taxon>
        <taxon>Agaricomycetidae</taxon>
        <taxon>Boletales</taxon>
        <taxon>Suillineae</taxon>
        <taxon>Rhizopogonaceae</taxon>
        <taxon>Rhizopogon</taxon>
    </lineage>
</organism>
<reference evidence="1 2" key="1">
    <citation type="submission" date="2016-06" db="EMBL/GenBank/DDBJ databases">
        <title>Comparative genomics of the ectomycorrhizal sister species Rhizopogon vinicolor and Rhizopogon vesiculosus (Basidiomycota: Boletales) reveals a divergence of the mating type B locus.</title>
        <authorList>
            <consortium name="DOE Joint Genome Institute"/>
            <person name="Mujic A.B."/>
            <person name="Kuo A."/>
            <person name="Tritt A."/>
            <person name="Lipzen A."/>
            <person name="Chen C."/>
            <person name="Johnson J."/>
            <person name="Sharma A."/>
            <person name="Barry K."/>
            <person name="Grigoriev I.V."/>
            <person name="Spatafora J.W."/>
        </authorList>
    </citation>
    <scope>NUCLEOTIDE SEQUENCE [LARGE SCALE GENOMIC DNA]</scope>
    <source>
        <strain evidence="1 2">AM-OR11-026</strain>
    </source>
</reference>
<accession>A0A1B7NCF0</accession>
<evidence type="ECO:0000313" key="1">
    <source>
        <dbReference type="EMBL" id="OAX42547.1"/>
    </source>
</evidence>
<protein>
    <submittedName>
        <fullName evidence="1">Uncharacterized protein</fullName>
    </submittedName>
</protein>
<dbReference type="EMBL" id="KV448154">
    <property type="protein sequence ID" value="OAX42547.1"/>
    <property type="molecule type" value="Genomic_DNA"/>
</dbReference>
<dbReference type="AlphaFoldDB" id="A0A1B7NCF0"/>
<gene>
    <name evidence="1" type="ORF">K503DRAFT_797022</name>
</gene>
<evidence type="ECO:0000313" key="2">
    <source>
        <dbReference type="Proteomes" id="UP000092154"/>
    </source>
</evidence>
<dbReference type="Proteomes" id="UP000092154">
    <property type="component" value="Unassembled WGS sequence"/>
</dbReference>
<name>A0A1B7NCF0_9AGAM</name>
<dbReference type="InParanoid" id="A0A1B7NCF0"/>